<dbReference type="PANTHER" id="PTHR43289">
    <property type="entry name" value="MITOGEN-ACTIVATED PROTEIN KINASE KINASE KINASE 20-RELATED"/>
    <property type="match status" value="1"/>
</dbReference>
<dbReference type="Gene3D" id="3.30.200.20">
    <property type="entry name" value="Phosphorylase Kinase, domain 1"/>
    <property type="match status" value="1"/>
</dbReference>
<dbReference type="Proteomes" id="UP000440224">
    <property type="component" value="Unassembled WGS sequence"/>
</dbReference>
<accession>A0A6N7PRU8</accession>
<dbReference type="Pfam" id="PF00069">
    <property type="entry name" value="Pkinase"/>
    <property type="match status" value="1"/>
</dbReference>
<dbReference type="PROSITE" id="PS00107">
    <property type="entry name" value="PROTEIN_KINASE_ATP"/>
    <property type="match status" value="1"/>
</dbReference>
<dbReference type="SMART" id="SM00220">
    <property type="entry name" value="S_TKc"/>
    <property type="match status" value="1"/>
</dbReference>
<keyword evidence="3 8" id="KW-0418">Kinase</keyword>
<organism evidence="8 9">
    <name type="scientific">Polyangium spumosum</name>
    <dbReference type="NCBI Taxonomy" id="889282"/>
    <lineage>
        <taxon>Bacteria</taxon>
        <taxon>Pseudomonadati</taxon>
        <taxon>Myxococcota</taxon>
        <taxon>Polyangia</taxon>
        <taxon>Polyangiales</taxon>
        <taxon>Polyangiaceae</taxon>
        <taxon>Polyangium</taxon>
    </lineage>
</organism>
<comment type="caution">
    <text evidence="8">The sequence shown here is derived from an EMBL/GenBank/DDBJ whole genome shotgun (WGS) entry which is preliminary data.</text>
</comment>
<evidence type="ECO:0000313" key="8">
    <source>
        <dbReference type="EMBL" id="MRG92955.1"/>
    </source>
</evidence>
<dbReference type="RefSeq" id="WP_153819761.1">
    <property type="nucleotide sequence ID" value="NZ_WJIE01000003.1"/>
</dbReference>
<feature type="domain" description="Protein kinase" evidence="7">
    <location>
        <begin position="14"/>
        <end position="278"/>
    </location>
</feature>
<feature type="binding site" evidence="5">
    <location>
        <position position="43"/>
    </location>
    <ligand>
        <name>ATP</name>
        <dbReference type="ChEBI" id="CHEBI:30616"/>
    </ligand>
</feature>
<feature type="compositionally biased region" description="Low complexity" evidence="6">
    <location>
        <begin position="380"/>
        <end position="393"/>
    </location>
</feature>
<dbReference type="GO" id="GO:0004674">
    <property type="term" value="F:protein serine/threonine kinase activity"/>
    <property type="evidence" value="ECO:0007669"/>
    <property type="project" value="TreeGrafter"/>
</dbReference>
<keyword evidence="4 5" id="KW-0067">ATP-binding</keyword>
<keyword evidence="9" id="KW-1185">Reference proteome</keyword>
<dbReference type="InterPro" id="IPR011009">
    <property type="entry name" value="Kinase-like_dom_sf"/>
</dbReference>
<evidence type="ECO:0000259" key="7">
    <source>
        <dbReference type="PROSITE" id="PS50011"/>
    </source>
</evidence>
<dbReference type="PROSITE" id="PS00108">
    <property type="entry name" value="PROTEIN_KINASE_ST"/>
    <property type="match status" value="1"/>
</dbReference>
<reference evidence="8 9" key="1">
    <citation type="submission" date="2019-10" db="EMBL/GenBank/DDBJ databases">
        <title>A soil myxobacterium in the family Polyangiaceae.</title>
        <authorList>
            <person name="Li Y."/>
            <person name="Wang J."/>
        </authorList>
    </citation>
    <scope>NUCLEOTIDE SEQUENCE [LARGE SCALE GENOMIC DNA]</scope>
    <source>
        <strain evidence="8 9">DSM 14734</strain>
    </source>
</reference>
<dbReference type="InterPro" id="IPR008271">
    <property type="entry name" value="Ser/Thr_kinase_AS"/>
</dbReference>
<dbReference type="SUPFAM" id="SSF56112">
    <property type="entry name" value="Protein kinase-like (PK-like)"/>
    <property type="match status" value="1"/>
</dbReference>
<evidence type="ECO:0000313" key="9">
    <source>
        <dbReference type="Proteomes" id="UP000440224"/>
    </source>
</evidence>
<evidence type="ECO:0000256" key="4">
    <source>
        <dbReference type="ARBA" id="ARBA00022840"/>
    </source>
</evidence>
<evidence type="ECO:0000256" key="3">
    <source>
        <dbReference type="ARBA" id="ARBA00022777"/>
    </source>
</evidence>
<dbReference type="CDD" id="cd14014">
    <property type="entry name" value="STKc_PknB_like"/>
    <property type="match status" value="1"/>
</dbReference>
<dbReference type="EMBL" id="WJIE01000003">
    <property type="protein sequence ID" value="MRG92955.1"/>
    <property type="molecule type" value="Genomic_DNA"/>
</dbReference>
<dbReference type="Gene3D" id="1.10.510.10">
    <property type="entry name" value="Transferase(Phosphotransferase) domain 1"/>
    <property type="match status" value="1"/>
</dbReference>
<evidence type="ECO:0000256" key="6">
    <source>
        <dbReference type="SAM" id="MobiDB-lite"/>
    </source>
</evidence>
<keyword evidence="1" id="KW-0808">Transferase</keyword>
<proteinExistence type="predicted"/>
<gene>
    <name evidence="8" type="ORF">GF068_13595</name>
</gene>
<dbReference type="OrthoDB" id="9801841at2"/>
<dbReference type="PROSITE" id="PS50011">
    <property type="entry name" value="PROTEIN_KINASE_DOM"/>
    <property type="match status" value="1"/>
</dbReference>
<dbReference type="PANTHER" id="PTHR43289:SF34">
    <property type="entry name" value="SERINE_THREONINE-PROTEIN KINASE YBDM-RELATED"/>
    <property type="match status" value="1"/>
</dbReference>
<evidence type="ECO:0000256" key="2">
    <source>
        <dbReference type="ARBA" id="ARBA00022741"/>
    </source>
</evidence>
<dbReference type="AlphaFoldDB" id="A0A6N7PRU8"/>
<dbReference type="InterPro" id="IPR000719">
    <property type="entry name" value="Prot_kinase_dom"/>
</dbReference>
<name>A0A6N7PRU8_9BACT</name>
<evidence type="ECO:0000256" key="5">
    <source>
        <dbReference type="PROSITE-ProRule" id="PRU10141"/>
    </source>
</evidence>
<keyword evidence="2 5" id="KW-0547">Nucleotide-binding</keyword>
<evidence type="ECO:0000256" key="1">
    <source>
        <dbReference type="ARBA" id="ARBA00022679"/>
    </source>
</evidence>
<dbReference type="InterPro" id="IPR017441">
    <property type="entry name" value="Protein_kinase_ATP_BS"/>
</dbReference>
<sequence length="547" mass="58409">MKELTPGSLVDRKYAIEKPLGEGGMGVVWLARDVNTDVPVVVKAIRAEYAHRKDFRERILAEGRALARIDHPNVVRLNAVVSDEDGLCLVMQFIEGETLEDRIARHSRSGAPLSVPEALALFRPIVQGVAAAHAEGIIHRDLKPANVLIRGKDGIVKVTDFGIAKDEDDAQKGKGNTEGVIGSVLYMSPEQCTGKKGLDKRVDVYALGILLYELLVGQVPFDDDSHYMIMTSHVKEPLPKIRAKRPDVPPWLEAVAERCAAKRREDRFGSCEEILAALDAQGRGFSGHTAPAAPLHFTAPAAPLGADVAAPGFPQTAPASVITAPGNEPPPKRGLAVALTVGIAVLAGLGISYSLGLFGAPEGKDERAQARDAPAPESPPSATSAATQAAPEPNADGKNPLAALAGPWRSDSGREYDAVLVGDRLEMRIRDAKPFAVQGYEQGEARFVLLVLPGKQDVFGVEDRLRPNPPAGHAYDVELARSTCIVPYTEIAGKRLEARLDGGKLHVSMVQTQPPPASYTRDGKRVTGCRNLAAAPLTPIQSVLGRP</sequence>
<feature type="region of interest" description="Disordered" evidence="6">
    <location>
        <begin position="364"/>
        <end position="406"/>
    </location>
</feature>
<dbReference type="GO" id="GO:0005524">
    <property type="term" value="F:ATP binding"/>
    <property type="evidence" value="ECO:0007669"/>
    <property type="project" value="UniProtKB-UniRule"/>
</dbReference>
<protein>
    <submittedName>
        <fullName evidence="8">Protein kinase</fullName>
    </submittedName>
</protein>